<evidence type="ECO:0000313" key="3">
    <source>
        <dbReference type="EMBL" id="MCX4152300.1"/>
    </source>
</evidence>
<accession>A0AAP5F288</accession>
<dbReference type="RefSeq" id="WP_266262235.1">
    <property type="nucleotide sequence ID" value="NZ_JAMXWF010000087.1"/>
</dbReference>
<dbReference type="AlphaFoldDB" id="A0AAP5F288"/>
<feature type="signal peptide" evidence="2">
    <location>
        <begin position="1"/>
        <end position="22"/>
    </location>
</feature>
<evidence type="ECO:0000256" key="1">
    <source>
        <dbReference type="SAM" id="MobiDB-lite"/>
    </source>
</evidence>
<sequence>MKTLVCLMLSAGVLAGPSLSFAQSPSAPLTRAQVLADLVRIEQAGYNPAMSNDSTYPSDIQAAEAKIAAQDNQQQAAATLQVGSSQTSAPASASPAGSVVASH</sequence>
<feature type="chain" id="PRO_5042900241" evidence="2">
    <location>
        <begin position="23"/>
        <end position="103"/>
    </location>
</feature>
<protein>
    <submittedName>
        <fullName evidence="4">DUF4148 domain-containing protein</fullName>
    </submittedName>
</protein>
<gene>
    <name evidence="4" type="ORF">NIE36_44160</name>
    <name evidence="3" type="ORF">OSB80_44270</name>
</gene>
<keyword evidence="2" id="KW-0732">Signal</keyword>
<name>A0AAP5F288_9BURK</name>
<dbReference type="Proteomes" id="UP001242288">
    <property type="component" value="Unassembled WGS sequence"/>
</dbReference>
<evidence type="ECO:0000313" key="5">
    <source>
        <dbReference type="Proteomes" id="UP001209412"/>
    </source>
</evidence>
<keyword evidence="5" id="KW-1185">Reference proteome</keyword>
<evidence type="ECO:0000313" key="6">
    <source>
        <dbReference type="Proteomes" id="UP001242288"/>
    </source>
</evidence>
<dbReference type="EMBL" id="JAMXWF010000087">
    <property type="protein sequence ID" value="MDQ6414112.1"/>
    <property type="molecule type" value="Genomic_DNA"/>
</dbReference>
<evidence type="ECO:0000313" key="4">
    <source>
        <dbReference type="EMBL" id="MDQ6414112.1"/>
    </source>
</evidence>
<organism evidence="4 6">
    <name type="scientific">Paraburkholderia madseniana</name>
    <dbReference type="NCBI Taxonomy" id="2599607"/>
    <lineage>
        <taxon>Bacteria</taxon>
        <taxon>Pseudomonadati</taxon>
        <taxon>Pseudomonadota</taxon>
        <taxon>Betaproteobacteria</taxon>
        <taxon>Burkholderiales</taxon>
        <taxon>Burkholderiaceae</taxon>
        <taxon>Paraburkholderia</taxon>
    </lineage>
</organism>
<dbReference type="Pfam" id="PF13663">
    <property type="entry name" value="DUF4148"/>
    <property type="match status" value="1"/>
</dbReference>
<dbReference type="InterPro" id="IPR025421">
    <property type="entry name" value="DUF4148"/>
</dbReference>
<feature type="region of interest" description="Disordered" evidence="1">
    <location>
        <begin position="78"/>
        <end position="103"/>
    </location>
</feature>
<comment type="caution">
    <text evidence="4">The sequence shown here is derived from an EMBL/GenBank/DDBJ whole genome shotgun (WGS) entry which is preliminary data.</text>
</comment>
<evidence type="ECO:0000256" key="2">
    <source>
        <dbReference type="SAM" id="SignalP"/>
    </source>
</evidence>
<dbReference type="EMBL" id="JAPKHW010000087">
    <property type="protein sequence ID" value="MCX4152300.1"/>
    <property type="molecule type" value="Genomic_DNA"/>
</dbReference>
<dbReference type="Proteomes" id="UP001209412">
    <property type="component" value="Unassembled WGS sequence"/>
</dbReference>
<reference evidence="4" key="1">
    <citation type="submission" date="2022-06" db="EMBL/GenBank/DDBJ databases">
        <title>PHB producers.</title>
        <authorList>
            <person name="Besaury L."/>
        </authorList>
    </citation>
    <scope>NUCLEOTIDE SEQUENCE</scope>
    <source>
        <strain evidence="4 5">SEWS6</strain>
    </source>
</reference>
<proteinExistence type="predicted"/>